<dbReference type="SUPFAM" id="SSF55729">
    <property type="entry name" value="Acyl-CoA N-acyltransferases (Nat)"/>
    <property type="match status" value="1"/>
</dbReference>
<name>A0ABS3DPR3_9BACT</name>
<evidence type="ECO:0000313" key="2">
    <source>
        <dbReference type="Proteomes" id="UP000664052"/>
    </source>
</evidence>
<comment type="caution">
    <text evidence="1">The sequence shown here is derived from an EMBL/GenBank/DDBJ whole genome shotgun (WGS) entry which is preliminary data.</text>
</comment>
<organism evidence="1 2">
    <name type="scientific">Corallococcus macrosporus</name>
    <dbReference type="NCBI Taxonomy" id="35"/>
    <lineage>
        <taxon>Bacteria</taxon>
        <taxon>Pseudomonadati</taxon>
        <taxon>Myxococcota</taxon>
        <taxon>Myxococcia</taxon>
        <taxon>Myxococcales</taxon>
        <taxon>Cystobacterineae</taxon>
        <taxon>Myxococcaceae</taxon>
        <taxon>Corallococcus</taxon>
    </lineage>
</organism>
<dbReference type="EMBL" id="JAFIMU010000017">
    <property type="protein sequence ID" value="MBN8233272.1"/>
    <property type="molecule type" value="Genomic_DNA"/>
</dbReference>
<proteinExistence type="predicted"/>
<sequence length="317" mass="34653">MNRVTPWRAVLVPDAGQRAVSSDYFRSEQHLRAEGVTHSLIVEDGAGRALRVPLVVRPIEGTGYRDAVSPYGFPGAELNGLSEVPVDAIDWRGTELVSLFLRDRIGGPYCFAGGQPRREVCLIDPRLPVRFRSDHGEDIRRNARLGYVSAAVPVKDATREEREALKALHRRALVRDHGGAEYCASEAWFEEVFTCPFAWLVTTRAPDGTVASAALVVLSDGLLHHFIGGTADAYLAHAPEKNEVPVMVELAEKLEASVHLGGGVRPGDALEQSKRGFANAASRFYTHDLICDPEAYARLSQGHAEGGFFPAYRAPRS</sequence>
<dbReference type="InterPro" id="IPR016181">
    <property type="entry name" value="Acyl_CoA_acyltransferase"/>
</dbReference>
<evidence type="ECO:0000313" key="1">
    <source>
        <dbReference type="EMBL" id="MBN8233272.1"/>
    </source>
</evidence>
<dbReference type="Proteomes" id="UP000664052">
    <property type="component" value="Unassembled WGS sequence"/>
</dbReference>
<accession>A0ABS3DPR3</accession>
<gene>
    <name evidence="1" type="ORF">JYK02_37730</name>
</gene>
<dbReference type="RefSeq" id="WP_207057802.1">
    <property type="nucleotide sequence ID" value="NZ_JAFIMU010000017.1"/>
</dbReference>
<reference evidence="1 2" key="1">
    <citation type="submission" date="2021-02" db="EMBL/GenBank/DDBJ databases">
        <title>De Novo genome assembly of isolated myxobacteria.</title>
        <authorList>
            <person name="Stevens D.C."/>
        </authorList>
    </citation>
    <scope>NUCLEOTIDE SEQUENCE [LARGE SCALE GENOMIC DNA]</scope>
    <source>
        <strain evidence="1 2">ATCC 29039</strain>
    </source>
</reference>
<protein>
    <submittedName>
        <fullName evidence="1">GNAT family N-acetyltransferase</fullName>
    </submittedName>
</protein>
<keyword evidence="2" id="KW-1185">Reference proteome</keyword>